<evidence type="ECO:0000256" key="8">
    <source>
        <dbReference type="ARBA" id="ARBA00022630"/>
    </source>
</evidence>
<dbReference type="GO" id="GO:0008762">
    <property type="term" value="F:UDP-N-acetylmuramate dehydrogenase activity"/>
    <property type="evidence" value="ECO:0007669"/>
    <property type="project" value="UniProtKB-EC"/>
</dbReference>
<accession>A0A2M7AX48</accession>
<evidence type="ECO:0000256" key="2">
    <source>
        <dbReference type="ARBA" id="ARBA00003921"/>
    </source>
</evidence>
<dbReference type="Proteomes" id="UP000228775">
    <property type="component" value="Unassembled WGS sequence"/>
</dbReference>
<evidence type="ECO:0000256" key="10">
    <source>
        <dbReference type="ARBA" id="ARBA00022857"/>
    </source>
</evidence>
<dbReference type="EMBL" id="PEVY01000051">
    <property type="protein sequence ID" value="PIU75123.1"/>
    <property type="molecule type" value="Genomic_DNA"/>
</dbReference>
<keyword evidence="8" id="KW-0285">Flavoprotein</keyword>
<evidence type="ECO:0000313" key="19">
    <source>
        <dbReference type="Proteomes" id="UP000228775"/>
    </source>
</evidence>
<comment type="pathway">
    <text evidence="4">Cell wall biogenesis; peptidoglycan biosynthesis.</text>
</comment>
<evidence type="ECO:0000256" key="9">
    <source>
        <dbReference type="ARBA" id="ARBA00022827"/>
    </source>
</evidence>
<keyword evidence="6" id="KW-0963">Cytoplasm</keyword>
<dbReference type="PANTHER" id="PTHR21071:SF4">
    <property type="entry name" value="UDP-N-ACETYLENOLPYRUVOYLGLUCOSAMINE REDUCTASE"/>
    <property type="match status" value="1"/>
</dbReference>
<dbReference type="InterPro" id="IPR016169">
    <property type="entry name" value="FAD-bd_PCMH_sub2"/>
</dbReference>
<proteinExistence type="inferred from homology"/>
<dbReference type="GO" id="GO:0051301">
    <property type="term" value="P:cell division"/>
    <property type="evidence" value="ECO:0007669"/>
    <property type="project" value="UniProtKB-KW"/>
</dbReference>
<keyword evidence="9" id="KW-0274">FAD</keyword>
<dbReference type="GO" id="GO:0008360">
    <property type="term" value="P:regulation of cell shape"/>
    <property type="evidence" value="ECO:0007669"/>
    <property type="project" value="UniProtKB-KW"/>
</dbReference>
<evidence type="ECO:0000313" key="18">
    <source>
        <dbReference type="EMBL" id="PIU75123.1"/>
    </source>
</evidence>
<dbReference type="Gene3D" id="3.30.465.10">
    <property type="match status" value="1"/>
</dbReference>
<feature type="domain" description="UDP-N-acetylenolpyruvoylglucosamine reductase C-terminal" evidence="17">
    <location>
        <begin position="27"/>
        <end position="145"/>
    </location>
</feature>
<gene>
    <name evidence="18" type="ORF">COS76_02415</name>
</gene>
<comment type="subcellular location">
    <subcellularLocation>
        <location evidence="3">Cytoplasm</location>
    </subcellularLocation>
</comment>
<dbReference type="Gene3D" id="3.90.78.10">
    <property type="entry name" value="UDP-N-acetylenolpyruvoylglucosamine reductase, C-terminal domain"/>
    <property type="match status" value="1"/>
</dbReference>
<keyword evidence="12" id="KW-0573">Peptidoglycan synthesis</keyword>
<keyword evidence="11" id="KW-0133">Cell shape</keyword>
<evidence type="ECO:0000259" key="17">
    <source>
        <dbReference type="Pfam" id="PF02873"/>
    </source>
</evidence>
<dbReference type="InterPro" id="IPR036635">
    <property type="entry name" value="MurB_C_sf"/>
</dbReference>
<evidence type="ECO:0000256" key="14">
    <source>
        <dbReference type="ARBA" id="ARBA00023306"/>
    </source>
</evidence>
<evidence type="ECO:0000256" key="12">
    <source>
        <dbReference type="ARBA" id="ARBA00022984"/>
    </source>
</evidence>
<dbReference type="SUPFAM" id="SSF56194">
    <property type="entry name" value="Uridine diphospho-N-Acetylenolpyruvylglucosamine reductase, MurB, C-terminal domain"/>
    <property type="match status" value="1"/>
</dbReference>
<evidence type="ECO:0000256" key="13">
    <source>
        <dbReference type="ARBA" id="ARBA00023002"/>
    </source>
</evidence>
<evidence type="ECO:0000256" key="11">
    <source>
        <dbReference type="ARBA" id="ARBA00022960"/>
    </source>
</evidence>
<evidence type="ECO:0000256" key="6">
    <source>
        <dbReference type="ARBA" id="ARBA00022490"/>
    </source>
</evidence>
<comment type="function">
    <text evidence="2">Cell wall formation.</text>
</comment>
<dbReference type="InterPro" id="IPR011601">
    <property type="entry name" value="MurB_C"/>
</dbReference>
<dbReference type="AlphaFoldDB" id="A0A2M7AX48"/>
<keyword evidence="7" id="KW-0132">Cell division</keyword>
<keyword evidence="10" id="KW-0521">NADP</keyword>
<feature type="non-terminal residue" evidence="18">
    <location>
        <position position="1"/>
    </location>
</feature>
<dbReference type="InterPro" id="IPR003170">
    <property type="entry name" value="MurB"/>
</dbReference>
<dbReference type="GO" id="GO:0005829">
    <property type="term" value="C:cytosol"/>
    <property type="evidence" value="ECO:0007669"/>
    <property type="project" value="TreeGrafter"/>
</dbReference>
<evidence type="ECO:0000256" key="16">
    <source>
        <dbReference type="ARBA" id="ARBA00048914"/>
    </source>
</evidence>
<evidence type="ECO:0000256" key="5">
    <source>
        <dbReference type="ARBA" id="ARBA00012518"/>
    </source>
</evidence>
<dbReference type="GO" id="GO:0050660">
    <property type="term" value="F:flavin adenine dinucleotide binding"/>
    <property type="evidence" value="ECO:0007669"/>
    <property type="project" value="TreeGrafter"/>
</dbReference>
<keyword evidence="15" id="KW-0961">Cell wall biogenesis/degradation</keyword>
<dbReference type="PANTHER" id="PTHR21071">
    <property type="entry name" value="UDP-N-ACETYLENOLPYRUVOYLGLUCOSAMINE REDUCTASE"/>
    <property type="match status" value="1"/>
</dbReference>
<protein>
    <recommendedName>
        <fullName evidence="5">UDP-N-acetylmuramate dehydrogenase</fullName>
        <ecNumber evidence="5">1.3.1.98</ecNumber>
    </recommendedName>
</protein>
<dbReference type="Pfam" id="PF02873">
    <property type="entry name" value="MurB_C"/>
    <property type="match status" value="1"/>
</dbReference>
<dbReference type="EC" id="1.3.1.98" evidence="5"/>
<dbReference type="UniPathway" id="UPA00219"/>
<evidence type="ECO:0000256" key="15">
    <source>
        <dbReference type="ARBA" id="ARBA00023316"/>
    </source>
</evidence>
<evidence type="ECO:0000256" key="3">
    <source>
        <dbReference type="ARBA" id="ARBA00004496"/>
    </source>
</evidence>
<organism evidence="18 19">
    <name type="scientific">Candidatus Portnoybacteria bacterium CG06_land_8_20_14_3_00_39_12</name>
    <dbReference type="NCBI Taxonomy" id="1974809"/>
    <lineage>
        <taxon>Bacteria</taxon>
        <taxon>Candidatus Portnoyibacteriota</taxon>
    </lineage>
</organism>
<evidence type="ECO:0000256" key="4">
    <source>
        <dbReference type="ARBA" id="ARBA00004752"/>
    </source>
</evidence>
<evidence type="ECO:0000256" key="7">
    <source>
        <dbReference type="ARBA" id="ARBA00022618"/>
    </source>
</evidence>
<evidence type="ECO:0000256" key="1">
    <source>
        <dbReference type="ARBA" id="ARBA00001974"/>
    </source>
</evidence>
<comment type="cofactor">
    <cofactor evidence="1">
        <name>FAD</name>
        <dbReference type="ChEBI" id="CHEBI:57692"/>
    </cofactor>
</comment>
<dbReference type="GO" id="GO:0071555">
    <property type="term" value="P:cell wall organization"/>
    <property type="evidence" value="ECO:0007669"/>
    <property type="project" value="UniProtKB-KW"/>
</dbReference>
<comment type="catalytic activity">
    <reaction evidence="16">
        <text>UDP-N-acetyl-alpha-D-muramate + NADP(+) = UDP-N-acetyl-3-O-(1-carboxyvinyl)-alpha-D-glucosamine + NADPH + H(+)</text>
        <dbReference type="Rhea" id="RHEA:12248"/>
        <dbReference type="ChEBI" id="CHEBI:15378"/>
        <dbReference type="ChEBI" id="CHEBI:57783"/>
        <dbReference type="ChEBI" id="CHEBI:58349"/>
        <dbReference type="ChEBI" id="CHEBI:68483"/>
        <dbReference type="ChEBI" id="CHEBI:70757"/>
        <dbReference type="EC" id="1.3.1.98"/>
    </reaction>
</comment>
<name>A0A2M7AX48_9BACT</name>
<keyword evidence="14" id="KW-0131">Cell cycle</keyword>
<keyword evidence="13" id="KW-0560">Oxidoreductase</keyword>
<reference evidence="19" key="1">
    <citation type="submission" date="2017-09" db="EMBL/GenBank/DDBJ databases">
        <title>Depth-based differentiation of microbial function through sediment-hosted aquifers and enrichment of novel symbionts in the deep terrestrial subsurface.</title>
        <authorList>
            <person name="Probst A.J."/>
            <person name="Ladd B."/>
            <person name="Jarett J.K."/>
            <person name="Geller-Mcgrath D.E."/>
            <person name="Sieber C.M.K."/>
            <person name="Emerson J.B."/>
            <person name="Anantharaman K."/>
            <person name="Thomas B.C."/>
            <person name="Malmstrom R."/>
            <person name="Stieglmeier M."/>
            <person name="Klingl A."/>
            <person name="Woyke T."/>
            <person name="Ryan C.M."/>
            <person name="Banfield J.F."/>
        </authorList>
    </citation>
    <scope>NUCLEOTIDE SEQUENCE [LARGE SCALE GENOMIC DNA]</scope>
</reference>
<sequence>YRDSVFKHNNEIILSADLALKKGEPEKIKQTIKDYLAQRQSKQPREPSAGSVFKNIQFDKLSKKLQDTIPTEKVKTGKVPAAYFIELAGLKGHQIGQAQISPKHSNFIVNLGGAKASDVLDLIRLVKNKVKEKFGIELEEEIQYIEF</sequence>
<comment type="caution">
    <text evidence="18">The sequence shown here is derived from an EMBL/GenBank/DDBJ whole genome shotgun (WGS) entry which is preliminary data.</text>
</comment>
<dbReference type="GO" id="GO:0009252">
    <property type="term" value="P:peptidoglycan biosynthetic process"/>
    <property type="evidence" value="ECO:0007669"/>
    <property type="project" value="UniProtKB-UniPathway"/>
</dbReference>
<dbReference type="HAMAP" id="MF_00037">
    <property type="entry name" value="MurB"/>
    <property type="match status" value="1"/>
</dbReference>